<accession>A0A4R4K7U1</accession>
<dbReference type="AlphaFoldDB" id="A0A4R4K7U1"/>
<proteinExistence type="predicted"/>
<evidence type="ECO:0000313" key="2">
    <source>
        <dbReference type="EMBL" id="TDB62822.1"/>
    </source>
</evidence>
<sequence length="63" mass="7055">MDSVESIQRQAERVFGNENKANAWLNQPKVAFGDNTPLQAIQNRGGYELVKAELEKISQGYVC</sequence>
<reference evidence="3" key="1">
    <citation type="journal article" date="2019" name="bioRxiv">
        <title>Bacterially produced spermidine induces plant systemic susceptibility to pathogens.</title>
        <authorList>
            <person name="Melnyk R.A."/>
            <person name="Beskrovnaya P.A."/>
            <person name="Liu Z."/>
            <person name="Song Y."/>
            <person name="Haney C.H."/>
        </authorList>
    </citation>
    <scope>NUCLEOTIDE SEQUENCE [LARGE SCALE GENOMIC DNA]</scope>
    <source>
        <strain evidence="3">Dha-51</strain>
    </source>
</reference>
<dbReference type="Proteomes" id="UP000295254">
    <property type="component" value="Unassembled WGS sequence"/>
</dbReference>
<organism evidence="2 3">
    <name type="scientific">Pseudomonas vancouverensis</name>
    <dbReference type="NCBI Taxonomy" id="95300"/>
    <lineage>
        <taxon>Bacteria</taxon>
        <taxon>Pseudomonadati</taxon>
        <taxon>Pseudomonadota</taxon>
        <taxon>Gammaproteobacteria</taxon>
        <taxon>Pseudomonadales</taxon>
        <taxon>Pseudomonadaceae</taxon>
        <taxon>Pseudomonas</taxon>
    </lineage>
</organism>
<gene>
    <name evidence="2" type="ORF">EIY72_13075</name>
</gene>
<dbReference type="RefSeq" id="WP_093216014.1">
    <property type="nucleotide sequence ID" value="NZ_LT629803.1"/>
</dbReference>
<protein>
    <submittedName>
        <fullName evidence="2">DUF2384 domain-containing protein</fullName>
    </submittedName>
</protein>
<keyword evidence="3" id="KW-1185">Reference proteome</keyword>
<dbReference type="EMBL" id="RRZK01000017">
    <property type="protein sequence ID" value="TDB62822.1"/>
    <property type="molecule type" value="Genomic_DNA"/>
</dbReference>
<evidence type="ECO:0000313" key="3">
    <source>
        <dbReference type="Proteomes" id="UP000295254"/>
    </source>
</evidence>
<evidence type="ECO:0000259" key="1">
    <source>
        <dbReference type="Pfam" id="PF09722"/>
    </source>
</evidence>
<comment type="caution">
    <text evidence="2">The sequence shown here is derived from an EMBL/GenBank/DDBJ whole genome shotgun (WGS) entry which is preliminary data.</text>
</comment>
<name>A0A4R4K7U1_PSEVA</name>
<dbReference type="OrthoDB" id="6166782at2"/>
<dbReference type="InterPro" id="IPR024467">
    <property type="entry name" value="Xre/MbcA/ParS-like_toxin-bd"/>
</dbReference>
<feature type="domain" description="Antitoxin Xre/MbcA/ParS-like toxin-binding" evidence="1">
    <location>
        <begin position="10"/>
        <end position="60"/>
    </location>
</feature>
<dbReference type="Pfam" id="PF09722">
    <property type="entry name" value="Xre_MbcA_ParS_C"/>
    <property type="match status" value="1"/>
</dbReference>